<dbReference type="Ensembl" id="ENSOCUT00000057496.1">
    <property type="protein sequence ID" value="ENSOCUP00000027775.1"/>
    <property type="gene ID" value="ENSOCUG00000034059.1"/>
</dbReference>
<sequence>VKGGQIELGDVTPHNTKQLKRLNQVIFPVIFPLTSSTGILLRQKNCSKWIEPAEAHMLQKNLGVPSGQSADVDNGFLTDLKRFVVI</sequence>
<accession>A0A5F9C258</accession>
<dbReference type="GeneTree" id="ENSGT00940000165624"/>
<evidence type="ECO:0000313" key="2">
    <source>
        <dbReference type="Proteomes" id="UP000001811"/>
    </source>
</evidence>
<reference evidence="1 2" key="1">
    <citation type="journal article" date="2011" name="Nature">
        <title>A high-resolution map of human evolutionary constraint using 29 mammals.</title>
        <authorList>
            <person name="Lindblad-Toh K."/>
            <person name="Garber M."/>
            <person name="Zuk O."/>
            <person name="Lin M.F."/>
            <person name="Parker B.J."/>
            <person name="Washietl S."/>
            <person name="Kheradpour P."/>
            <person name="Ernst J."/>
            <person name="Jordan G."/>
            <person name="Mauceli E."/>
            <person name="Ward L.D."/>
            <person name="Lowe C.B."/>
            <person name="Holloway A.K."/>
            <person name="Clamp M."/>
            <person name="Gnerre S."/>
            <person name="Alfoldi J."/>
            <person name="Beal K."/>
            <person name="Chang J."/>
            <person name="Clawson H."/>
            <person name="Cuff J."/>
            <person name="Di Palma F."/>
            <person name="Fitzgerald S."/>
            <person name="Flicek P."/>
            <person name="Guttman M."/>
            <person name="Hubisz M.J."/>
            <person name="Jaffe D.B."/>
            <person name="Jungreis I."/>
            <person name="Kent W.J."/>
            <person name="Kostka D."/>
            <person name="Lara M."/>
            <person name="Martins A.L."/>
            <person name="Massingham T."/>
            <person name="Moltke I."/>
            <person name="Raney B.J."/>
            <person name="Rasmussen M.D."/>
            <person name="Robinson J."/>
            <person name="Stark A."/>
            <person name="Vilella A.J."/>
            <person name="Wen J."/>
            <person name="Xie X."/>
            <person name="Zody M.C."/>
            <person name="Baldwin J."/>
            <person name="Bloom T."/>
            <person name="Chin C.W."/>
            <person name="Heiman D."/>
            <person name="Nicol R."/>
            <person name="Nusbaum C."/>
            <person name="Young S."/>
            <person name="Wilkinson J."/>
            <person name="Worley K.C."/>
            <person name="Kovar C.L."/>
            <person name="Muzny D.M."/>
            <person name="Gibbs R.A."/>
            <person name="Cree A."/>
            <person name="Dihn H.H."/>
            <person name="Fowler G."/>
            <person name="Jhangiani S."/>
            <person name="Joshi V."/>
            <person name="Lee S."/>
            <person name="Lewis L.R."/>
            <person name="Nazareth L.V."/>
            <person name="Okwuonu G."/>
            <person name="Santibanez J."/>
            <person name="Warren W.C."/>
            <person name="Mardis E.R."/>
            <person name="Weinstock G.M."/>
            <person name="Wilson R.K."/>
            <person name="Delehaunty K."/>
            <person name="Dooling D."/>
            <person name="Fronik C."/>
            <person name="Fulton L."/>
            <person name="Fulton B."/>
            <person name="Graves T."/>
            <person name="Minx P."/>
            <person name="Sodergren E."/>
            <person name="Birney E."/>
            <person name="Margulies E.H."/>
            <person name="Herrero J."/>
            <person name="Green E.D."/>
            <person name="Haussler D."/>
            <person name="Siepel A."/>
            <person name="Goldman N."/>
            <person name="Pollard K.S."/>
            <person name="Pedersen J.S."/>
            <person name="Lander E.S."/>
            <person name="Kellis M."/>
        </authorList>
    </citation>
    <scope>NUCLEOTIDE SEQUENCE [LARGE SCALE GENOMIC DNA]</scope>
    <source>
        <strain evidence="1 2">Thorbecke inbred</strain>
    </source>
</reference>
<reference evidence="1" key="3">
    <citation type="submission" date="2025-09" db="UniProtKB">
        <authorList>
            <consortium name="Ensembl"/>
        </authorList>
    </citation>
    <scope>IDENTIFICATION</scope>
    <source>
        <strain evidence="1">Thorbecke</strain>
    </source>
</reference>
<keyword evidence="2" id="KW-1185">Reference proteome</keyword>
<evidence type="ECO:0000313" key="1">
    <source>
        <dbReference type="Ensembl" id="ENSOCUP00000027775.1"/>
    </source>
</evidence>
<organism evidence="1 2">
    <name type="scientific">Oryctolagus cuniculus</name>
    <name type="common">Rabbit</name>
    <dbReference type="NCBI Taxonomy" id="9986"/>
    <lineage>
        <taxon>Eukaryota</taxon>
        <taxon>Metazoa</taxon>
        <taxon>Chordata</taxon>
        <taxon>Craniata</taxon>
        <taxon>Vertebrata</taxon>
        <taxon>Euteleostomi</taxon>
        <taxon>Mammalia</taxon>
        <taxon>Eutheria</taxon>
        <taxon>Euarchontoglires</taxon>
        <taxon>Glires</taxon>
        <taxon>Lagomorpha</taxon>
        <taxon>Leporidae</taxon>
        <taxon>Oryctolagus</taxon>
    </lineage>
</organism>
<protein>
    <submittedName>
        <fullName evidence="1">Uncharacterized protein</fullName>
    </submittedName>
</protein>
<dbReference type="EMBL" id="AAGW02056718">
    <property type="status" value="NOT_ANNOTATED_CDS"/>
    <property type="molecule type" value="Genomic_DNA"/>
</dbReference>
<dbReference type="Bgee" id="ENSOCUG00000034059">
    <property type="expression patterns" value="Expressed in liver and 5 other cell types or tissues"/>
</dbReference>
<dbReference type="InParanoid" id="A0A5F9C258"/>
<dbReference type="AlphaFoldDB" id="A0A5F9C258"/>
<proteinExistence type="predicted"/>
<name>A0A5F9C258_RABIT</name>
<dbReference type="SMR" id="A0A5F9C258"/>
<dbReference type="STRING" id="9986.ENSOCUP00000027775"/>
<dbReference type="Proteomes" id="UP000001811">
    <property type="component" value="Chromosome 13"/>
</dbReference>
<reference evidence="1" key="2">
    <citation type="submission" date="2025-08" db="UniProtKB">
        <authorList>
            <consortium name="Ensembl"/>
        </authorList>
    </citation>
    <scope>IDENTIFICATION</scope>
    <source>
        <strain evidence="1">Thorbecke</strain>
    </source>
</reference>